<name>A0ABY1LZT5_9BACL</name>
<comment type="caution">
    <text evidence="2">The sequence shown here is derived from an EMBL/GenBank/DDBJ whole genome shotgun (WGS) entry which is preliminary data.</text>
</comment>
<organism evidence="2 3">
    <name type="scientific">Paenibacillus barengoltzii J12</name>
    <dbReference type="NCBI Taxonomy" id="935846"/>
    <lineage>
        <taxon>Bacteria</taxon>
        <taxon>Bacillati</taxon>
        <taxon>Bacillota</taxon>
        <taxon>Bacilli</taxon>
        <taxon>Bacillales</taxon>
        <taxon>Paenibacillaceae</taxon>
        <taxon>Paenibacillus</taxon>
    </lineage>
</organism>
<gene>
    <name evidence="2" type="ORF">SAMN02744124_01910</name>
</gene>
<feature type="compositionally biased region" description="Basic and acidic residues" evidence="1">
    <location>
        <begin position="95"/>
        <end position="107"/>
    </location>
</feature>
<evidence type="ECO:0000313" key="2">
    <source>
        <dbReference type="EMBL" id="SMF21789.1"/>
    </source>
</evidence>
<dbReference type="EMBL" id="FXAE01000015">
    <property type="protein sequence ID" value="SMF21789.1"/>
    <property type="molecule type" value="Genomic_DNA"/>
</dbReference>
<dbReference type="RefSeq" id="WP_085278879.1">
    <property type="nucleotide sequence ID" value="NZ_FXAE01000015.1"/>
</dbReference>
<reference evidence="2 3" key="1">
    <citation type="submission" date="2017-04" db="EMBL/GenBank/DDBJ databases">
        <authorList>
            <person name="Varghese N."/>
            <person name="Submissions S."/>
        </authorList>
    </citation>
    <scope>NUCLEOTIDE SEQUENCE [LARGE SCALE GENOMIC DNA]</scope>
    <source>
        <strain evidence="2 3">J12</strain>
    </source>
</reference>
<dbReference type="Proteomes" id="UP000192939">
    <property type="component" value="Unassembled WGS sequence"/>
</dbReference>
<accession>A0ABY1LZT5</accession>
<sequence>MNMKPVEMQIAVPRTSEAGRVQHDHQQRPLHDQSLLSLQGLKDSEIERRRSANVDESAHNTTVKREGKGSFTSEQEHGSSQDKPDEQGQGHHKAEHPYKGKHIDLSL</sequence>
<feature type="region of interest" description="Disordered" evidence="1">
    <location>
        <begin position="1"/>
        <end position="107"/>
    </location>
</feature>
<evidence type="ECO:0000313" key="3">
    <source>
        <dbReference type="Proteomes" id="UP000192939"/>
    </source>
</evidence>
<evidence type="ECO:0000256" key="1">
    <source>
        <dbReference type="SAM" id="MobiDB-lite"/>
    </source>
</evidence>
<protein>
    <submittedName>
        <fullName evidence="2">Uncharacterized protein</fullName>
    </submittedName>
</protein>
<proteinExistence type="predicted"/>
<keyword evidence="3" id="KW-1185">Reference proteome</keyword>
<feature type="compositionally biased region" description="Basic and acidic residues" evidence="1">
    <location>
        <begin position="20"/>
        <end position="31"/>
    </location>
</feature>
<feature type="compositionally biased region" description="Basic and acidic residues" evidence="1">
    <location>
        <begin position="42"/>
        <end position="89"/>
    </location>
</feature>